<dbReference type="InterPro" id="IPR020843">
    <property type="entry name" value="ER"/>
</dbReference>
<name>A0A1S8A8F5_ROSNE</name>
<dbReference type="InterPro" id="IPR036736">
    <property type="entry name" value="ACP-like_sf"/>
</dbReference>
<feature type="domain" description="Ketoreductase" evidence="6">
    <location>
        <begin position="518"/>
        <end position="700"/>
    </location>
</feature>
<evidence type="ECO:0000256" key="1">
    <source>
        <dbReference type="ARBA" id="ARBA00022450"/>
    </source>
</evidence>
<dbReference type="GO" id="GO:0006633">
    <property type="term" value="P:fatty acid biosynthetic process"/>
    <property type="evidence" value="ECO:0007669"/>
    <property type="project" value="TreeGrafter"/>
</dbReference>
<feature type="domain" description="Enoyl reductase (ER)" evidence="7">
    <location>
        <begin position="173"/>
        <end position="494"/>
    </location>
</feature>
<evidence type="ECO:0000313" key="8">
    <source>
        <dbReference type="EMBL" id="GAW26384.1"/>
    </source>
</evidence>
<dbReference type="SUPFAM" id="SSF47336">
    <property type="entry name" value="ACP-like"/>
    <property type="match status" value="1"/>
</dbReference>
<dbReference type="Gene3D" id="3.40.50.720">
    <property type="entry name" value="NAD(P)-binding Rossmann-like Domain"/>
    <property type="match status" value="2"/>
</dbReference>
<dbReference type="InterPro" id="IPR013149">
    <property type="entry name" value="ADH-like_C"/>
</dbReference>
<organism evidence="8">
    <name type="scientific">Rosellinia necatrix</name>
    <name type="common">White root-rot fungus</name>
    <dbReference type="NCBI Taxonomy" id="77044"/>
    <lineage>
        <taxon>Eukaryota</taxon>
        <taxon>Fungi</taxon>
        <taxon>Dikarya</taxon>
        <taxon>Ascomycota</taxon>
        <taxon>Pezizomycotina</taxon>
        <taxon>Sordariomycetes</taxon>
        <taxon>Xylariomycetidae</taxon>
        <taxon>Xylariales</taxon>
        <taxon>Xylariaceae</taxon>
        <taxon>Rosellinia</taxon>
    </lineage>
</organism>
<accession>A0A1S8A8F5</accession>
<keyword evidence="2" id="KW-0597">Phosphoprotein</keyword>
<dbReference type="CDD" id="cd05195">
    <property type="entry name" value="enoyl_red"/>
    <property type="match status" value="1"/>
</dbReference>
<evidence type="ECO:0000259" key="6">
    <source>
        <dbReference type="SMART" id="SM00822"/>
    </source>
</evidence>
<dbReference type="InterPro" id="IPR011032">
    <property type="entry name" value="GroES-like_sf"/>
</dbReference>
<dbReference type="SUPFAM" id="SSF51735">
    <property type="entry name" value="NAD(P)-binding Rossmann-fold domains"/>
    <property type="match status" value="2"/>
</dbReference>
<keyword evidence="5" id="KW-0808">Transferase</keyword>
<dbReference type="SMART" id="SM00829">
    <property type="entry name" value="PKS_ER"/>
    <property type="match status" value="1"/>
</dbReference>
<dbReference type="OMA" id="INGTHET"/>
<keyword evidence="9" id="KW-1185">Reference proteome</keyword>
<dbReference type="AlphaFoldDB" id="A0A1S8A8F5"/>
<evidence type="ECO:0000256" key="2">
    <source>
        <dbReference type="ARBA" id="ARBA00022553"/>
    </source>
</evidence>
<evidence type="ECO:0000256" key="4">
    <source>
        <dbReference type="ARBA" id="ARBA00023268"/>
    </source>
</evidence>
<dbReference type="EMBL" id="DF977475">
    <property type="protein sequence ID" value="GAW26384.1"/>
    <property type="molecule type" value="Genomic_DNA"/>
</dbReference>
<dbReference type="SMART" id="SM00822">
    <property type="entry name" value="PKS_KR"/>
    <property type="match status" value="1"/>
</dbReference>
<dbReference type="PANTHER" id="PTHR43775:SF50">
    <property type="entry name" value="HIGHLY REDUCING POLYKETIDE SYNTHASE SRDA"/>
    <property type="match status" value="1"/>
</dbReference>
<evidence type="ECO:0000259" key="7">
    <source>
        <dbReference type="SMART" id="SM00829"/>
    </source>
</evidence>
<dbReference type="GO" id="GO:0016491">
    <property type="term" value="F:oxidoreductase activity"/>
    <property type="evidence" value="ECO:0007669"/>
    <property type="project" value="UniProtKB-KW"/>
</dbReference>
<proteinExistence type="predicted"/>
<keyword evidence="4" id="KW-0511">Multifunctional enzyme</keyword>
<keyword evidence="5" id="KW-0012">Acyltransferase</keyword>
<evidence type="ECO:0000256" key="5">
    <source>
        <dbReference type="ARBA" id="ARBA00023315"/>
    </source>
</evidence>
<dbReference type="InterPro" id="IPR050091">
    <property type="entry name" value="PKS_NRPS_Biosynth_Enz"/>
</dbReference>
<dbReference type="InterPro" id="IPR057326">
    <property type="entry name" value="KR_dom"/>
</dbReference>
<reference evidence="8" key="1">
    <citation type="submission" date="2016-03" db="EMBL/GenBank/DDBJ databases">
        <title>Draft genome sequence of Rosellinia necatrix.</title>
        <authorList>
            <person name="Kanematsu S."/>
        </authorList>
    </citation>
    <scope>NUCLEOTIDE SEQUENCE [LARGE SCALE GENOMIC DNA]</scope>
    <source>
        <strain evidence="8">W97</strain>
    </source>
</reference>
<dbReference type="SUPFAM" id="SSF50129">
    <property type="entry name" value="GroES-like"/>
    <property type="match status" value="1"/>
</dbReference>
<dbReference type="Pfam" id="PF00107">
    <property type="entry name" value="ADH_zinc_N"/>
    <property type="match status" value="1"/>
</dbReference>
<sequence>MALHHIEKTDIAKDDICVSLLEMEREFLATISPQDTDNLKAMTDVVTDILWVTGANMLGTSPDPNLTLASGLSRALMLEQPALRYSIFDVGPAELLGANVLAACEHALKILVAAGEKDDTEFILSNGILHVSRFGPDVGINALFRRRAEPGSPVEKQPLANSYPSRVAVGRVGAPDTIHFQQLSERAGTPPAGHVDIRVVAASLGARDASALLGRADSRDGTTASELSGVVAAVGAGVLHVKAGDRVVAHAPHQLGTSVRLLAGSVQVLADHEEFNVVPTLLSSYSTALYALNHRAHLTAGESILVHEGADAVGIAAITLAQRLGATVYATADSQPKREYLVQKLGVPASHIFSSTDPSVSQAVAKQTGGRGVDVILNSLPAGALLPQQDTWRCLAEFGRFVEVGRREVDDAGRLDMRAFLRNATFTAFDLADLYYAREPSNRAVWDRLLVETLDLYRAGAIRSAPAKVFDVAAVAQAYQHFAGGKELESKVVISFENPQARIPVMPAPYLTLFNPEKVYLLIGCLGGLGRSLSRWMMARGARRFVFLGRSGTDKPSARQLVSRLEKAGGIVGVVRGDVSKAADVTAAVKACIDMQRPIGGVIQAAMGLHEALFTRMSNEAWHTGIDPKWQGTWNLHNSLDGHDNELDFFLLTSSVSGTVGTATESNYCAANGFLDTFARWRRSQGKPAVSIGLGMISEVGYLHENPEIEALLLRKGIQPLNEEEMLQIVDLALSTEAVHDPKEAHLLTGLEPANIRALGAQGYDVSTHGVLVEARASILLGSLQAEKELRESGSGGSSAQDTSVAAAPWFKDVPAPLTASFAPVADAETMKAAILTLIKKRFSNLILMPFDQIDDGKPLPGFGVDSMIASEFRTWYWTVFRVDVPFLDLMSAQKSLSILAEYVEAKIAGR</sequence>
<keyword evidence="3" id="KW-0560">Oxidoreductase</keyword>
<dbReference type="Pfam" id="PF08240">
    <property type="entry name" value="ADH_N"/>
    <property type="match status" value="1"/>
</dbReference>
<dbReference type="Proteomes" id="UP000054516">
    <property type="component" value="Unassembled WGS sequence"/>
</dbReference>
<dbReference type="STRING" id="77044.A0A1S8A8F5"/>
<dbReference type="InterPro" id="IPR013968">
    <property type="entry name" value="PKS_KR"/>
</dbReference>
<protein>
    <submittedName>
        <fullName evidence="8">Putative polyketide synthase</fullName>
    </submittedName>
</protein>
<dbReference type="Gene3D" id="3.90.180.10">
    <property type="entry name" value="Medium-chain alcohol dehydrogenases, catalytic domain"/>
    <property type="match status" value="1"/>
</dbReference>
<dbReference type="Pfam" id="PF08659">
    <property type="entry name" value="KR"/>
    <property type="match status" value="1"/>
</dbReference>
<dbReference type="InterPro" id="IPR036291">
    <property type="entry name" value="NAD(P)-bd_dom_sf"/>
</dbReference>
<dbReference type="PANTHER" id="PTHR43775">
    <property type="entry name" value="FATTY ACID SYNTHASE"/>
    <property type="match status" value="1"/>
</dbReference>
<dbReference type="GO" id="GO:0044550">
    <property type="term" value="P:secondary metabolite biosynthetic process"/>
    <property type="evidence" value="ECO:0007669"/>
    <property type="project" value="TreeGrafter"/>
</dbReference>
<evidence type="ECO:0000256" key="3">
    <source>
        <dbReference type="ARBA" id="ARBA00023002"/>
    </source>
</evidence>
<gene>
    <name evidence="8" type="ORF">SAMD00023353_3000150</name>
</gene>
<dbReference type="InterPro" id="IPR013154">
    <property type="entry name" value="ADH-like_N"/>
</dbReference>
<dbReference type="OrthoDB" id="329835at2759"/>
<keyword evidence="1" id="KW-0596">Phosphopantetheine</keyword>
<dbReference type="GO" id="GO:0004312">
    <property type="term" value="F:fatty acid synthase activity"/>
    <property type="evidence" value="ECO:0007669"/>
    <property type="project" value="TreeGrafter"/>
</dbReference>
<evidence type="ECO:0000313" key="9">
    <source>
        <dbReference type="Proteomes" id="UP000054516"/>
    </source>
</evidence>